<dbReference type="SUPFAM" id="SSF109640">
    <property type="entry name" value="KRAB domain (Kruppel-associated box)"/>
    <property type="match status" value="1"/>
</dbReference>
<proteinExistence type="predicted"/>
<dbReference type="Pfam" id="PF01352">
    <property type="entry name" value="KRAB"/>
    <property type="match status" value="1"/>
</dbReference>
<keyword evidence="4" id="KW-1185">Reference proteome</keyword>
<dbReference type="PANTHER" id="PTHR23232:SF118">
    <property type="entry name" value="ZINC FINGER PROTEIN 746"/>
    <property type="match status" value="1"/>
</dbReference>
<dbReference type="InterPro" id="IPR001909">
    <property type="entry name" value="KRAB"/>
</dbReference>
<dbReference type="InterPro" id="IPR036051">
    <property type="entry name" value="KRAB_dom_sf"/>
</dbReference>
<dbReference type="Gene3D" id="6.10.140.140">
    <property type="match status" value="1"/>
</dbReference>
<reference evidence="3" key="3">
    <citation type="submission" date="2025-09" db="UniProtKB">
        <authorList>
            <consortium name="Ensembl"/>
        </authorList>
    </citation>
    <scope>IDENTIFICATION</scope>
</reference>
<dbReference type="HOGENOM" id="CLU_002678_76_0_1"/>
<protein>
    <recommendedName>
        <fullName evidence="2">KRAB domain-containing protein</fullName>
    </recommendedName>
</protein>
<reference evidence="3 4" key="1">
    <citation type="journal article" date="2010" name="PLoS Biol.">
        <title>Multi-platform next-generation sequencing of the domestic turkey (Meleagris gallopavo): genome assembly and analysis.</title>
        <authorList>
            <person name="Dalloul R.A."/>
            <person name="Long J.A."/>
            <person name="Zimin A.V."/>
            <person name="Aslam L."/>
            <person name="Beal K."/>
            <person name="Blomberg L.A."/>
            <person name="Bouffard P."/>
            <person name="Burt D.W."/>
            <person name="Crasta O."/>
            <person name="Crooijmans R.P."/>
            <person name="Cooper K."/>
            <person name="Coulombe R.A."/>
            <person name="De S."/>
            <person name="Delany M.E."/>
            <person name="Dodgson J.B."/>
            <person name="Dong J.J."/>
            <person name="Evans C."/>
            <person name="Frederickson K.M."/>
            <person name="Flicek P."/>
            <person name="Florea L."/>
            <person name="Folkerts O."/>
            <person name="Groenen M.A."/>
            <person name="Harkins T.T."/>
            <person name="Herrero J."/>
            <person name="Hoffmann S."/>
            <person name="Megens H.J."/>
            <person name="Jiang A."/>
            <person name="de Jong P."/>
            <person name="Kaiser P."/>
            <person name="Kim H."/>
            <person name="Kim K.W."/>
            <person name="Kim S."/>
            <person name="Langenberger D."/>
            <person name="Lee M.K."/>
            <person name="Lee T."/>
            <person name="Mane S."/>
            <person name="Marcais G."/>
            <person name="Marz M."/>
            <person name="McElroy A.P."/>
            <person name="Modise T."/>
            <person name="Nefedov M."/>
            <person name="Notredame C."/>
            <person name="Paton I.R."/>
            <person name="Payne W.S."/>
            <person name="Pertea G."/>
            <person name="Prickett D."/>
            <person name="Puiu D."/>
            <person name="Qioa D."/>
            <person name="Raineri E."/>
            <person name="Ruffier M."/>
            <person name="Salzberg S.L."/>
            <person name="Schatz M.C."/>
            <person name="Scheuring C."/>
            <person name="Schmidt C.J."/>
            <person name="Schroeder S."/>
            <person name="Searle S.M."/>
            <person name="Smith E.J."/>
            <person name="Smith J."/>
            <person name="Sonstegard T.S."/>
            <person name="Stadler P.F."/>
            <person name="Tafer H."/>
            <person name="Tu Z.J."/>
            <person name="Van Tassell C.P."/>
            <person name="Vilella A.J."/>
            <person name="Williams K.P."/>
            <person name="Yorke J.A."/>
            <person name="Zhang L."/>
            <person name="Zhang H.B."/>
            <person name="Zhang X."/>
            <person name="Zhang Y."/>
            <person name="Reed K.M."/>
        </authorList>
    </citation>
    <scope>NUCLEOTIDE SEQUENCE [LARGE SCALE GENOMIC DNA]</scope>
</reference>
<dbReference type="Proteomes" id="UP000001645">
    <property type="component" value="Chromosome 6"/>
</dbReference>
<dbReference type="PROSITE" id="PS50805">
    <property type="entry name" value="KRAB"/>
    <property type="match status" value="1"/>
</dbReference>
<evidence type="ECO:0000313" key="3">
    <source>
        <dbReference type="Ensembl" id="ENSMGAP00000000615.3"/>
    </source>
</evidence>
<dbReference type="AlphaFoldDB" id="G1MR47"/>
<dbReference type="InterPro" id="IPR050169">
    <property type="entry name" value="Krueppel_C2H2_ZnF"/>
</dbReference>
<accession>G1MR47</accession>
<dbReference type="InParanoid" id="G1MR47"/>
<dbReference type="PANTHER" id="PTHR23232">
    <property type="entry name" value="KRAB DOMAIN C2H2 ZINC FINGER"/>
    <property type="match status" value="1"/>
</dbReference>
<organism evidence="3 4">
    <name type="scientific">Meleagris gallopavo</name>
    <name type="common">Wild turkey</name>
    <dbReference type="NCBI Taxonomy" id="9103"/>
    <lineage>
        <taxon>Eukaryota</taxon>
        <taxon>Metazoa</taxon>
        <taxon>Chordata</taxon>
        <taxon>Craniata</taxon>
        <taxon>Vertebrata</taxon>
        <taxon>Euteleostomi</taxon>
        <taxon>Archelosauria</taxon>
        <taxon>Archosauria</taxon>
        <taxon>Dinosauria</taxon>
        <taxon>Saurischia</taxon>
        <taxon>Theropoda</taxon>
        <taxon>Coelurosauria</taxon>
        <taxon>Aves</taxon>
        <taxon>Neognathae</taxon>
        <taxon>Galloanserae</taxon>
        <taxon>Galliformes</taxon>
        <taxon>Phasianidae</taxon>
        <taxon>Meleagridinae</taxon>
        <taxon>Meleagris</taxon>
    </lineage>
</organism>
<evidence type="ECO:0000256" key="1">
    <source>
        <dbReference type="SAM" id="MobiDB-lite"/>
    </source>
</evidence>
<name>G1MR47_MELGA</name>
<dbReference type="SMART" id="SM00349">
    <property type="entry name" value="KRAB"/>
    <property type="match status" value="1"/>
</dbReference>
<dbReference type="GeneTree" id="ENSGT00940000161885"/>
<dbReference type="Bgee" id="ENSMGAG00000001163">
    <property type="expression patterns" value="Expressed in pectoralis major and 16 other cell types or tissues"/>
</dbReference>
<sequence>MEFALSCRLLSLQVPVTFVDIAVYFSAEEWKNLEEWQKELYNNLVKENYESLISLDAALSRSDTQPRLERGDVPCVPEQQDLEQREMPADACAGEAQSRPQPRCL</sequence>
<dbReference type="Ensembl" id="ENSMGAT00000001259.3">
    <property type="protein sequence ID" value="ENSMGAP00000000615.3"/>
    <property type="gene ID" value="ENSMGAG00000001163.3"/>
</dbReference>
<dbReference type="GO" id="GO:0006355">
    <property type="term" value="P:regulation of DNA-templated transcription"/>
    <property type="evidence" value="ECO:0007669"/>
    <property type="project" value="InterPro"/>
</dbReference>
<feature type="domain" description="KRAB" evidence="2">
    <location>
        <begin position="16"/>
        <end position="87"/>
    </location>
</feature>
<evidence type="ECO:0000259" key="2">
    <source>
        <dbReference type="PROSITE" id="PS50805"/>
    </source>
</evidence>
<reference evidence="3" key="2">
    <citation type="submission" date="2025-08" db="UniProtKB">
        <authorList>
            <consortium name="Ensembl"/>
        </authorList>
    </citation>
    <scope>IDENTIFICATION</scope>
</reference>
<feature type="region of interest" description="Disordered" evidence="1">
    <location>
        <begin position="63"/>
        <end position="105"/>
    </location>
</feature>
<dbReference type="CDD" id="cd07765">
    <property type="entry name" value="KRAB_A-box"/>
    <property type="match status" value="1"/>
</dbReference>
<evidence type="ECO:0000313" key="4">
    <source>
        <dbReference type="Proteomes" id="UP000001645"/>
    </source>
</evidence>